<evidence type="ECO:0000313" key="5">
    <source>
        <dbReference type="EMBL" id="KAA0167974.1"/>
    </source>
</evidence>
<dbReference type="Pfam" id="PF07103">
    <property type="entry name" value="DUF1365"/>
    <property type="match status" value="1"/>
</dbReference>
<keyword evidence="7" id="KW-1185">Reference proteome</keyword>
<dbReference type="EMBL" id="VLTL01000040">
    <property type="protein sequence ID" value="KAA0166382.1"/>
    <property type="molecule type" value="Genomic_DNA"/>
</dbReference>
<protein>
    <recommendedName>
        <fullName evidence="10">DUF1365-domain-containing protein</fullName>
    </recommendedName>
</protein>
<evidence type="ECO:0000256" key="1">
    <source>
        <dbReference type="SAM" id="MobiDB-lite"/>
    </source>
</evidence>
<dbReference type="EMBL" id="VLTM01000032">
    <property type="protein sequence ID" value="KAA0161819.1"/>
    <property type="molecule type" value="Genomic_DNA"/>
</dbReference>
<feature type="region of interest" description="Disordered" evidence="1">
    <location>
        <begin position="343"/>
        <end position="384"/>
    </location>
</feature>
<dbReference type="EMBL" id="VLTN01000008">
    <property type="protein sequence ID" value="KAA0155144.1"/>
    <property type="molecule type" value="Genomic_DNA"/>
</dbReference>
<evidence type="ECO:0000313" key="6">
    <source>
        <dbReference type="Proteomes" id="UP000322899"/>
    </source>
</evidence>
<dbReference type="OrthoDB" id="3340520at2759"/>
<organism evidence="5 6">
    <name type="scientific">Cafeteria roenbergensis</name>
    <name type="common">Marine flagellate</name>
    <dbReference type="NCBI Taxonomy" id="33653"/>
    <lineage>
        <taxon>Eukaryota</taxon>
        <taxon>Sar</taxon>
        <taxon>Stramenopiles</taxon>
        <taxon>Bigyra</taxon>
        <taxon>Opalozoa</taxon>
        <taxon>Bicosoecida</taxon>
        <taxon>Cafeteriaceae</taxon>
        <taxon>Cafeteria</taxon>
    </lineage>
</organism>
<evidence type="ECO:0000313" key="7">
    <source>
        <dbReference type="Proteomes" id="UP000323011"/>
    </source>
</evidence>
<dbReference type="Proteomes" id="UP000325113">
    <property type="component" value="Unassembled WGS sequence"/>
</dbReference>
<accession>A0A5A8DTG0</accession>
<dbReference type="Proteomes" id="UP000324907">
    <property type="component" value="Unassembled WGS sequence"/>
</dbReference>
<sequence>MSTHAVPPAVSLWVGNVAHTRLYPKRHAFRYPIHLLMVDPKAVDDGTALAGWGLLAGTSPWCAVSLRREDFLRGCGLDDSPLDLAVRTLVRRETGDDSAAQGPIRLLSHPRYLGYCFNPAAFFFVFKPDDPAKPGAAPQLECIVVQVTNTPWEEMHSYVLHPDAAGVSVGSADDAGQMRYRWPKTFHVSPFMPMKHEYDWTFDVPSVPADGSPAELSMSSKQTRVSAAAYPAPAPQPPVAAVPDDEDDGSGAPVGSTVLTTALRLESVPLSPWSLVLRLIALPWLTVLVQVWIHWEALRLVSKGIGLFPHPTGATTTMTRAVEAIATPIISALQFIGVMSSASPPNGADKSAAAKTPQREDGESVHGSKEEPEAARLRKPNRGQ</sequence>
<evidence type="ECO:0000313" key="8">
    <source>
        <dbReference type="Proteomes" id="UP000324907"/>
    </source>
</evidence>
<dbReference type="Proteomes" id="UP000322899">
    <property type="component" value="Unassembled WGS sequence"/>
</dbReference>
<evidence type="ECO:0000313" key="4">
    <source>
        <dbReference type="EMBL" id="KAA0166382.1"/>
    </source>
</evidence>
<feature type="region of interest" description="Disordered" evidence="1">
    <location>
        <begin position="227"/>
        <end position="254"/>
    </location>
</feature>
<evidence type="ECO:0000313" key="2">
    <source>
        <dbReference type="EMBL" id="KAA0155144.1"/>
    </source>
</evidence>
<gene>
    <name evidence="5" type="ORF">FNF27_07221</name>
    <name evidence="4" type="ORF">FNF28_03151</name>
    <name evidence="2" type="ORF">FNF29_01895</name>
    <name evidence="3" type="ORF">FNF31_03604</name>
</gene>
<evidence type="ECO:0000313" key="9">
    <source>
        <dbReference type="Proteomes" id="UP000325113"/>
    </source>
</evidence>
<proteinExistence type="predicted"/>
<comment type="caution">
    <text evidence="5">The sequence shown here is derived from an EMBL/GenBank/DDBJ whole genome shotgun (WGS) entry which is preliminary data.</text>
</comment>
<dbReference type="AlphaFoldDB" id="A0A5A8DTG0"/>
<name>A0A5A8DTG0_CAFRO</name>
<dbReference type="PANTHER" id="PTHR33973:SF4">
    <property type="entry name" value="OS07G0153300 PROTEIN"/>
    <property type="match status" value="1"/>
</dbReference>
<evidence type="ECO:0008006" key="10">
    <source>
        <dbReference type="Google" id="ProtNLM"/>
    </source>
</evidence>
<dbReference type="Proteomes" id="UP000323011">
    <property type="component" value="Unassembled WGS sequence"/>
</dbReference>
<feature type="compositionally biased region" description="Basic and acidic residues" evidence="1">
    <location>
        <begin position="357"/>
        <end position="376"/>
    </location>
</feature>
<dbReference type="EMBL" id="VLTO01000078">
    <property type="protein sequence ID" value="KAA0167974.1"/>
    <property type="molecule type" value="Genomic_DNA"/>
</dbReference>
<evidence type="ECO:0000313" key="3">
    <source>
        <dbReference type="EMBL" id="KAA0161819.1"/>
    </source>
</evidence>
<reference evidence="6 7" key="1">
    <citation type="submission" date="2019-07" db="EMBL/GenBank/DDBJ databases">
        <title>Genomes of Cafeteria roenbergensis.</title>
        <authorList>
            <person name="Fischer M.G."/>
            <person name="Hackl T."/>
            <person name="Roman M."/>
        </authorList>
    </citation>
    <scope>NUCLEOTIDE SEQUENCE [LARGE SCALE GENOMIC DNA]</scope>
    <source>
        <strain evidence="2 7">BVI</strain>
        <strain evidence="3 9">Cflag</strain>
        <strain evidence="5 6">E4-10P</strain>
        <strain evidence="4 8">RCC970-E3</strain>
    </source>
</reference>
<dbReference type="InterPro" id="IPR010775">
    <property type="entry name" value="DUF1365"/>
</dbReference>
<dbReference type="PANTHER" id="PTHR33973">
    <property type="entry name" value="OS07G0153300 PROTEIN"/>
    <property type="match status" value="1"/>
</dbReference>